<dbReference type="OrthoDB" id="1778949at2"/>
<proteinExistence type="predicted"/>
<dbReference type="Proteomes" id="UP000238589">
    <property type="component" value="Unassembled WGS sequence"/>
</dbReference>
<sequence length="260" mass="27796">MRPLTPSGQQAISQIAQRHGFSVEAVTTMLDAVINGNGSMAQFSHPEFGGSGQWMSGGMTMLSDMFNNYLKGRVDSLCAELAALVANQPDLLQRTSAPPLGPNDASLFMPAGPDWWGPDLRWPDSSGAQNGVRYAYFSQAHRLAIECNGQVTIYDTQDHQIGGVSQQQGQDGSLSFSSQHGQIDIKRLPVLSINGQAAPGPAPAPQSASNWGALLPTPAQPIATASDIFTLIERLAELHQRGLLSDLEYGSKKAELLARL</sequence>
<dbReference type="EMBL" id="PVLQ01000027">
    <property type="protein sequence ID" value="PRD65563.1"/>
    <property type="molecule type" value="Genomic_DNA"/>
</dbReference>
<gene>
    <name evidence="1" type="ORF">C6P64_08265</name>
</gene>
<organism evidence="1 2">
    <name type="scientific">Malikia granosa</name>
    <dbReference type="NCBI Taxonomy" id="263067"/>
    <lineage>
        <taxon>Bacteria</taxon>
        <taxon>Pseudomonadati</taxon>
        <taxon>Pseudomonadota</taxon>
        <taxon>Betaproteobacteria</taxon>
        <taxon>Burkholderiales</taxon>
        <taxon>Comamonadaceae</taxon>
        <taxon>Malikia</taxon>
    </lineage>
</organism>
<dbReference type="AlphaFoldDB" id="A0A2S9K528"/>
<accession>A0A2S9K528</accession>
<evidence type="ECO:0000313" key="2">
    <source>
        <dbReference type="Proteomes" id="UP000238589"/>
    </source>
</evidence>
<comment type="caution">
    <text evidence="1">The sequence shown here is derived from an EMBL/GenBank/DDBJ whole genome shotgun (WGS) entry which is preliminary data.</text>
</comment>
<keyword evidence="2" id="KW-1185">Reference proteome</keyword>
<name>A0A2S9K528_9BURK</name>
<evidence type="ECO:0000313" key="1">
    <source>
        <dbReference type="EMBL" id="PRD65563.1"/>
    </source>
</evidence>
<dbReference type="RefSeq" id="WP_105748088.1">
    <property type="nucleotide sequence ID" value="NZ_PVLQ01000027.1"/>
</dbReference>
<evidence type="ECO:0008006" key="3">
    <source>
        <dbReference type="Google" id="ProtNLM"/>
    </source>
</evidence>
<protein>
    <recommendedName>
        <fullName evidence="3">SHOCT domain-containing protein</fullName>
    </recommendedName>
</protein>
<reference evidence="1 2" key="1">
    <citation type="submission" date="2018-03" db="EMBL/GenBank/DDBJ databases">
        <title>Comparative genomics illustrates the genes involved in a hyperalkaliphilic mechanisms of Serpentinomonas isolated from highly-alkaline calcium-rich serpentinized springs.</title>
        <authorList>
            <person name="Suzuki S."/>
            <person name="Ishii S."/>
            <person name="Walworth N."/>
            <person name="Bird L."/>
            <person name="Kuenen J.G."/>
            <person name="Nealson K.H."/>
        </authorList>
    </citation>
    <scope>NUCLEOTIDE SEQUENCE [LARGE SCALE GENOMIC DNA]</scope>
    <source>
        <strain evidence="1 2">P1</strain>
    </source>
</reference>